<protein>
    <submittedName>
        <fullName evidence="1">Uncharacterized protein</fullName>
    </submittedName>
</protein>
<dbReference type="AlphaFoldDB" id="A0A4P9WNM1"/>
<gene>
    <name evidence="1" type="ORF">BDK51DRAFT_45415</name>
</gene>
<proteinExistence type="predicted"/>
<organism evidence="1 2">
    <name type="scientific">Blyttiomyces helicus</name>
    <dbReference type="NCBI Taxonomy" id="388810"/>
    <lineage>
        <taxon>Eukaryota</taxon>
        <taxon>Fungi</taxon>
        <taxon>Fungi incertae sedis</taxon>
        <taxon>Chytridiomycota</taxon>
        <taxon>Chytridiomycota incertae sedis</taxon>
        <taxon>Chytridiomycetes</taxon>
        <taxon>Chytridiomycetes incertae sedis</taxon>
        <taxon>Blyttiomyces</taxon>
    </lineage>
</organism>
<dbReference type="EMBL" id="KZ994148">
    <property type="protein sequence ID" value="RKO93693.1"/>
    <property type="molecule type" value="Genomic_DNA"/>
</dbReference>
<keyword evidence="2" id="KW-1185">Reference proteome</keyword>
<accession>A0A4P9WNM1</accession>
<reference evidence="2" key="1">
    <citation type="journal article" date="2018" name="Nat. Microbiol.">
        <title>Leveraging single-cell genomics to expand the fungal tree of life.</title>
        <authorList>
            <person name="Ahrendt S.R."/>
            <person name="Quandt C.A."/>
            <person name="Ciobanu D."/>
            <person name="Clum A."/>
            <person name="Salamov A."/>
            <person name="Andreopoulos B."/>
            <person name="Cheng J.F."/>
            <person name="Woyke T."/>
            <person name="Pelin A."/>
            <person name="Henrissat B."/>
            <person name="Reynolds N.K."/>
            <person name="Benny G.L."/>
            <person name="Smith M.E."/>
            <person name="James T.Y."/>
            <person name="Grigoriev I.V."/>
        </authorList>
    </citation>
    <scope>NUCLEOTIDE SEQUENCE [LARGE SCALE GENOMIC DNA]</scope>
</reference>
<evidence type="ECO:0000313" key="1">
    <source>
        <dbReference type="EMBL" id="RKO93693.1"/>
    </source>
</evidence>
<dbReference type="Proteomes" id="UP000269721">
    <property type="component" value="Unassembled WGS sequence"/>
</dbReference>
<name>A0A4P9WNM1_9FUNG</name>
<evidence type="ECO:0000313" key="2">
    <source>
        <dbReference type="Proteomes" id="UP000269721"/>
    </source>
</evidence>
<sequence length="250" mass="27843">MLNKTLKVNETPWKVEAPQLFLHSPPLQTPPKPLPAFAYGYGSMPHFIPLPPAYSGSTNPIVIASFFCSPEHHFATVFATPPLSISHATKALSLARVIYVVSKIHEIGAIAVALRPACEAWPMKEGNEGKLFHTVVYLQFVAEEAYTVWELANSERKDIMNRLMTGLVQVWALANSGSLAYDKQSWEKYPVGVEGYFLPAIHYEELVQKWATCASLTDETRTFAAVSTIFHAVARLLLLSKGNQGREWDK</sequence>